<comment type="subcellular location">
    <subcellularLocation>
        <location evidence="1">Cytoplasm</location>
    </subcellularLocation>
</comment>
<keyword evidence="2" id="KW-0472">Membrane</keyword>
<dbReference type="EMBL" id="ARXU01000011">
    <property type="protein sequence ID" value="KGD60414.1"/>
    <property type="molecule type" value="Genomic_DNA"/>
</dbReference>
<evidence type="ECO:0000259" key="3">
    <source>
        <dbReference type="PROSITE" id="PS51857"/>
    </source>
</evidence>
<protein>
    <submittedName>
        <fullName evidence="4">Cold-shock domain-contain protein</fullName>
    </submittedName>
</protein>
<evidence type="ECO:0000256" key="2">
    <source>
        <dbReference type="SAM" id="Phobius"/>
    </source>
</evidence>
<feature type="transmembrane region" description="Helical" evidence="2">
    <location>
        <begin position="101"/>
        <end position="118"/>
    </location>
</feature>
<gene>
    <name evidence="4" type="ORF">T9A_02591</name>
</gene>
<dbReference type="PROSITE" id="PS51857">
    <property type="entry name" value="CSD_2"/>
    <property type="match status" value="1"/>
</dbReference>
<dbReference type="InterPro" id="IPR011129">
    <property type="entry name" value="CSD"/>
</dbReference>
<comment type="caution">
    <text evidence="4">The sequence shown here is derived from an EMBL/GenBank/DDBJ whole genome shotgun (WGS) entry which is preliminary data.</text>
</comment>
<feature type="transmembrane region" description="Helical" evidence="2">
    <location>
        <begin position="48"/>
        <end position="68"/>
    </location>
</feature>
<dbReference type="Gene3D" id="2.40.50.140">
    <property type="entry name" value="Nucleic acid-binding proteins"/>
    <property type="match status" value="1"/>
</dbReference>
<dbReference type="Pfam" id="PF00313">
    <property type="entry name" value="CSD"/>
    <property type="match status" value="1"/>
</dbReference>
<dbReference type="PROSITE" id="PS00352">
    <property type="entry name" value="CSD_1"/>
    <property type="match status" value="1"/>
</dbReference>
<organism evidence="4 5">
    <name type="scientific">Alcanivorax jadensis T9</name>
    <dbReference type="NCBI Taxonomy" id="1177181"/>
    <lineage>
        <taxon>Bacteria</taxon>
        <taxon>Pseudomonadati</taxon>
        <taxon>Pseudomonadota</taxon>
        <taxon>Gammaproteobacteria</taxon>
        <taxon>Oceanospirillales</taxon>
        <taxon>Alcanivoracaceae</taxon>
        <taxon>Alcanivorax</taxon>
    </lineage>
</organism>
<reference evidence="4 5" key="1">
    <citation type="submission" date="2012-09" db="EMBL/GenBank/DDBJ databases">
        <title>Genome Sequence of alkane-degrading Bacterium Alcanivorax jadensis T9.</title>
        <authorList>
            <person name="Lai Q."/>
            <person name="Shao Z."/>
        </authorList>
    </citation>
    <scope>NUCLEOTIDE SEQUENCE [LARGE SCALE GENOMIC DNA]</scope>
    <source>
        <strain evidence="4 5">T9</strain>
    </source>
</reference>
<feature type="domain" description="CSD" evidence="3">
    <location>
        <begin position="132"/>
        <end position="196"/>
    </location>
</feature>
<evidence type="ECO:0000256" key="1">
    <source>
        <dbReference type="RuleBase" id="RU000408"/>
    </source>
</evidence>
<evidence type="ECO:0000313" key="5">
    <source>
        <dbReference type="Proteomes" id="UP000029443"/>
    </source>
</evidence>
<dbReference type="RefSeq" id="WP_084573500.1">
    <property type="nucleotide sequence ID" value="NZ_ARXU01000011.1"/>
</dbReference>
<sequence>MNVSKPLTVFYVVAALLLAIPGAWLLFAPEMALVTLHENLAVVKISNIHSQQTGLGLLLAAVVNLVCLLGGGQRLPLHVAVFFYLAGLVASHGSVVFADQWWLWLPVLVYLLPLLPLGKLIPAKLPLGGNGQQRGEVKWFNPNKGFGFILTDSGEELFVHFKAVQNGGRRSLRTGTRVSFDTRMSDRGEQADNVYIEQ</sequence>
<dbReference type="InterPro" id="IPR002059">
    <property type="entry name" value="CSP_DNA-bd"/>
</dbReference>
<dbReference type="InterPro" id="IPR019844">
    <property type="entry name" value="CSD_CS"/>
</dbReference>
<dbReference type="CDD" id="cd04458">
    <property type="entry name" value="CSP_CDS"/>
    <property type="match status" value="1"/>
</dbReference>
<dbReference type="InterPro" id="IPR012340">
    <property type="entry name" value="NA-bd_OB-fold"/>
</dbReference>
<dbReference type="PRINTS" id="PR00050">
    <property type="entry name" value="COLDSHOCK"/>
</dbReference>
<dbReference type="Proteomes" id="UP000029443">
    <property type="component" value="Unassembled WGS sequence"/>
</dbReference>
<name>A0ABR4WAI8_9GAMM</name>
<feature type="transmembrane region" description="Helical" evidence="2">
    <location>
        <begin position="7"/>
        <end position="28"/>
    </location>
</feature>
<keyword evidence="2" id="KW-0812">Transmembrane</keyword>
<dbReference type="InterPro" id="IPR050181">
    <property type="entry name" value="Cold_shock_domain"/>
</dbReference>
<keyword evidence="5" id="KW-1185">Reference proteome</keyword>
<evidence type="ECO:0000313" key="4">
    <source>
        <dbReference type="EMBL" id="KGD60414.1"/>
    </source>
</evidence>
<dbReference type="SMART" id="SM00357">
    <property type="entry name" value="CSP"/>
    <property type="match status" value="1"/>
</dbReference>
<dbReference type="PANTHER" id="PTHR11544">
    <property type="entry name" value="COLD SHOCK DOMAIN CONTAINING PROTEINS"/>
    <property type="match status" value="1"/>
</dbReference>
<proteinExistence type="predicted"/>
<dbReference type="SUPFAM" id="SSF50249">
    <property type="entry name" value="Nucleic acid-binding proteins"/>
    <property type="match status" value="1"/>
</dbReference>
<keyword evidence="2" id="KW-1133">Transmembrane helix</keyword>
<accession>A0ABR4WAI8</accession>
<feature type="transmembrane region" description="Helical" evidence="2">
    <location>
        <begin position="75"/>
        <end position="95"/>
    </location>
</feature>